<sequence length="85" mass="9592">MDPVHMDSPYENPLSLTAWAHVNERARTRRRRRYQRPRSKPKRRGGGGAAWGTGPTWKRRWVGLVEVIVGGRGGGEESQVTVRVG</sequence>
<dbReference type="InParanoid" id="A0A0P0VCR1"/>
<dbReference type="AlphaFoldDB" id="A0A0P0VCR1"/>
<name>A0A0P0VCR1_ORYSJ</name>
<protein>
    <submittedName>
        <fullName evidence="2">Os01g0938750 protein</fullName>
    </submittedName>
</protein>
<keyword evidence="3" id="KW-1185">Reference proteome</keyword>
<reference evidence="2 3" key="3">
    <citation type="journal article" date="2013" name="Rice">
        <title>Improvement of the Oryza sativa Nipponbare reference genome using next generation sequence and optical map data.</title>
        <authorList>
            <person name="Kawahara Y."/>
            <person name="de la Bastide M."/>
            <person name="Hamilton J.P."/>
            <person name="Kanamori H."/>
            <person name="McCombie W.R."/>
            <person name="Ouyang S."/>
            <person name="Schwartz D.C."/>
            <person name="Tanaka T."/>
            <person name="Wu J."/>
            <person name="Zhou S."/>
            <person name="Childs K.L."/>
            <person name="Davidson R.M."/>
            <person name="Lin H."/>
            <person name="Quesada-Ocampo L."/>
            <person name="Vaillancourt B."/>
            <person name="Sakai H."/>
            <person name="Lee S.S."/>
            <person name="Kim J."/>
            <person name="Numa H."/>
            <person name="Itoh T."/>
            <person name="Buell C.R."/>
            <person name="Matsumoto T."/>
        </authorList>
    </citation>
    <scope>NUCLEOTIDE SEQUENCE [LARGE SCALE GENOMIC DNA]</scope>
    <source>
        <strain evidence="3">cv. Nipponbare</strain>
    </source>
</reference>
<dbReference type="EMBL" id="AP014957">
    <property type="protein sequence ID" value="BAS76135.1"/>
    <property type="molecule type" value="Genomic_DNA"/>
</dbReference>
<feature type="region of interest" description="Disordered" evidence="1">
    <location>
        <begin position="25"/>
        <end position="54"/>
    </location>
</feature>
<evidence type="ECO:0000313" key="3">
    <source>
        <dbReference type="Proteomes" id="UP000059680"/>
    </source>
</evidence>
<evidence type="ECO:0000313" key="2">
    <source>
        <dbReference type="EMBL" id="BAS76135.1"/>
    </source>
</evidence>
<dbReference type="Proteomes" id="UP000059680">
    <property type="component" value="Chromosome 1"/>
</dbReference>
<evidence type="ECO:0000256" key="1">
    <source>
        <dbReference type="SAM" id="MobiDB-lite"/>
    </source>
</evidence>
<dbReference type="PaxDb" id="39947-A0A0P0VCR1"/>
<proteinExistence type="predicted"/>
<accession>A0A0P0VCR1</accession>
<feature type="compositionally biased region" description="Basic residues" evidence="1">
    <location>
        <begin position="27"/>
        <end position="45"/>
    </location>
</feature>
<reference evidence="2 3" key="2">
    <citation type="journal article" date="2013" name="Plant Cell Physiol.">
        <title>Rice Annotation Project Database (RAP-DB): an integrative and interactive database for rice genomics.</title>
        <authorList>
            <person name="Sakai H."/>
            <person name="Lee S.S."/>
            <person name="Tanaka T."/>
            <person name="Numa H."/>
            <person name="Kim J."/>
            <person name="Kawahara Y."/>
            <person name="Wakimoto H."/>
            <person name="Yang C.C."/>
            <person name="Iwamoto M."/>
            <person name="Abe T."/>
            <person name="Yamada Y."/>
            <person name="Muto A."/>
            <person name="Inokuchi H."/>
            <person name="Ikemura T."/>
            <person name="Matsumoto T."/>
            <person name="Sasaki T."/>
            <person name="Itoh T."/>
        </authorList>
    </citation>
    <scope>NUCLEOTIDE SEQUENCE [LARGE SCALE GENOMIC DNA]</scope>
    <source>
        <strain evidence="3">cv. Nipponbare</strain>
    </source>
</reference>
<gene>
    <name evidence="2" type="ordered locus">Os01g0938750</name>
    <name evidence="2" type="ORF">OSNPB_010938750</name>
</gene>
<reference evidence="3" key="1">
    <citation type="journal article" date="2005" name="Nature">
        <title>The map-based sequence of the rice genome.</title>
        <authorList>
            <consortium name="International rice genome sequencing project (IRGSP)"/>
            <person name="Matsumoto T."/>
            <person name="Wu J."/>
            <person name="Kanamori H."/>
            <person name="Katayose Y."/>
            <person name="Fujisawa M."/>
            <person name="Namiki N."/>
            <person name="Mizuno H."/>
            <person name="Yamamoto K."/>
            <person name="Antonio B.A."/>
            <person name="Baba T."/>
            <person name="Sakata K."/>
            <person name="Nagamura Y."/>
            <person name="Aoki H."/>
            <person name="Arikawa K."/>
            <person name="Arita K."/>
            <person name="Bito T."/>
            <person name="Chiden Y."/>
            <person name="Fujitsuka N."/>
            <person name="Fukunaka R."/>
            <person name="Hamada M."/>
            <person name="Harada C."/>
            <person name="Hayashi A."/>
            <person name="Hijishita S."/>
            <person name="Honda M."/>
            <person name="Hosokawa S."/>
            <person name="Ichikawa Y."/>
            <person name="Idonuma A."/>
            <person name="Iijima M."/>
            <person name="Ikeda M."/>
            <person name="Ikeno M."/>
            <person name="Ito K."/>
            <person name="Ito S."/>
            <person name="Ito T."/>
            <person name="Ito Y."/>
            <person name="Ito Y."/>
            <person name="Iwabuchi A."/>
            <person name="Kamiya K."/>
            <person name="Karasawa W."/>
            <person name="Kurita K."/>
            <person name="Katagiri S."/>
            <person name="Kikuta A."/>
            <person name="Kobayashi H."/>
            <person name="Kobayashi N."/>
            <person name="Machita K."/>
            <person name="Maehara T."/>
            <person name="Masukawa M."/>
            <person name="Mizubayashi T."/>
            <person name="Mukai Y."/>
            <person name="Nagasaki H."/>
            <person name="Nagata Y."/>
            <person name="Naito S."/>
            <person name="Nakashima M."/>
            <person name="Nakama Y."/>
            <person name="Nakamichi Y."/>
            <person name="Nakamura M."/>
            <person name="Meguro A."/>
            <person name="Negishi M."/>
            <person name="Ohta I."/>
            <person name="Ohta T."/>
            <person name="Okamoto M."/>
            <person name="Ono N."/>
            <person name="Saji S."/>
            <person name="Sakaguchi M."/>
            <person name="Sakai K."/>
            <person name="Shibata M."/>
            <person name="Shimokawa T."/>
            <person name="Song J."/>
            <person name="Takazaki Y."/>
            <person name="Terasawa K."/>
            <person name="Tsugane M."/>
            <person name="Tsuji K."/>
            <person name="Ueda S."/>
            <person name="Waki K."/>
            <person name="Yamagata H."/>
            <person name="Yamamoto M."/>
            <person name="Yamamoto S."/>
            <person name="Yamane H."/>
            <person name="Yoshiki S."/>
            <person name="Yoshihara R."/>
            <person name="Yukawa K."/>
            <person name="Zhong H."/>
            <person name="Yano M."/>
            <person name="Yuan Q."/>
            <person name="Ouyang S."/>
            <person name="Liu J."/>
            <person name="Jones K.M."/>
            <person name="Gansberger K."/>
            <person name="Moffat K."/>
            <person name="Hill J."/>
            <person name="Bera J."/>
            <person name="Fadrosh D."/>
            <person name="Jin S."/>
            <person name="Johri S."/>
            <person name="Kim M."/>
            <person name="Overton L."/>
            <person name="Reardon M."/>
            <person name="Tsitrin T."/>
            <person name="Vuong H."/>
            <person name="Weaver B."/>
            <person name="Ciecko A."/>
            <person name="Tallon L."/>
            <person name="Jackson J."/>
            <person name="Pai G."/>
            <person name="Aken S.V."/>
            <person name="Utterback T."/>
            <person name="Reidmuller S."/>
            <person name="Feldblyum T."/>
            <person name="Hsiao J."/>
            <person name="Zismann V."/>
            <person name="Iobst S."/>
            <person name="de Vazeille A.R."/>
            <person name="Buell C.R."/>
            <person name="Ying K."/>
            <person name="Li Y."/>
            <person name="Lu T."/>
            <person name="Huang Y."/>
            <person name="Zhao Q."/>
            <person name="Feng Q."/>
            <person name="Zhang L."/>
            <person name="Zhu J."/>
            <person name="Weng Q."/>
            <person name="Mu J."/>
            <person name="Lu Y."/>
            <person name="Fan D."/>
            <person name="Liu Y."/>
            <person name="Guan J."/>
            <person name="Zhang Y."/>
            <person name="Yu S."/>
            <person name="Liu X."/>
            <person name="Zhang Y."/>
            <person name="Hong G."/>
            <person name="Han B."/>
            <person name="Choisne N."/>
            <person name="Demange N."/>
            <person name="Orjeda G."/>
            <person name="Samain S."/>
            <person name="Cattolico L."/>
            <person name="Pelletier E."/>
            <person name="Couloux A."/>
            <person name="Segurens B."/>
            <person name="Wincker P."/>
            <person name="D'Hont A."/>
            <person name="Scarpelli C."/>
            <person name="Weissenbach J."/>
            <person name="Salanoubat M."/>
            <person name="Quetier F."/>
            <person name="Yu Y."/>
            <person name="Kim H.R."/>
            <person name="Rambo T."/>
            <person name="Currie J."/>
            <person name="Collura K."/>
            <person name="Luo M."/>
            <person name="Yang T."/>
            <person name="Ammiraju J.S.S."/>
            <person name="Engler F."/>
            <person name="Soderlund C."/>
            <person name="Wing R.A."/>
            <person name="Palmer L.E."/>
            <person name="de la Bastide M."/>
            <person name="Spiegel L."/>
            <person name="Nascimento L."/>
            <person name="Zutavern T."/>
            <person name="O'Shaughnessy A."/>
            <person name="Dike S."/>
            <person name="Dedhia N."/>
            <person name="Preston R."/>
            <person name="Balija V."/>
            <person name="McCombie W.R."/>
            <person name="Chow T."/>
            <person name="Chen H."/>
            <person name="Chung M."/>
            <person name="Chen C."/>
            <person name="Shaw J."/>
            <person name="Wu H."/>
            <person name="Hsiao K."/>
            <person name="Chao Y."/>
            <person name="Chu M."/>
            <person name="Cheng C."/>
            <person name="Hour A."/>
            <person name="Lee P."/>
            <person name="Lin S."/>
            <person name="Lin Y."/>
            <person name="Liou J."/>
            <person name="Liu S."/>
            <person name="Hsing Y."/>
            <person name="Raghuvanshi S."/>
            <person name="Mohanty A."/>
            <person name="Bharti A.K."/>
            <person name="Gaur A."/>
            <person name="Gupta V."/>
            <person name="Kumar D."/>
            <person name="Ravi V."/>
            <person name="Vij S."/>
            <person name="Kapur A."/>
            <person name="Khurana P."/>
            <person name="Khurana P."/>
            <person name="Khurana J.P."/>
            <person name="Tyagi A.K."/>
            <person name="Gaikwad K."/>
            <person name="Singh A."/>
            <person name="Dalal V."/>
            <person name="Srivastava S."/>
            <person name="Dixit A."/>
            <person name="Pal A.K."/>
            <person name="Ghazi I.A."/>
            <person name="Yadav M."/>
            <person name="Pandit A."/>
            <person name="Bhargava A."/>
            <person name="Sureshbabu K."/>
            <person name="Batra K."/>
            <person name="Sharma T.R."/>
            <person name="Mohapatra T."/>
            <person name="Singh N.K."/>
            <person name="Messing J."/>
            <person name="Nelson A.B."/>
            <person name="Fuks G."/>
            <person name="Kavchok S."/>
            <person name="Keizer G."/>
            <person name="Linton E."/>
            <person name="Llaca V."/>
            <person name="Song R."/>
            <person name="Tanyolac B."/>
            <person name="Young S."/>
            <person name="Ho-Il K."/>
            <person name="Hahn J.H."/>
            <person name="Sangsakoo G."/>
            <person name="Vanavichit A."/>
            <person name="de Mattos Luiz.A.T."/>
            <person name="Zimmer P.D."/>
            <person name="Malone G."/>
            <person name="Dellagostin O."/>
            <person name="de Oliveira A.C."/>
            <person name="Bevan M."/>
            <person name="Bancroft I."/>
            <person name="Minx P."/>
            <person name="Cordum H."/>
            <person name="Wilson R."/>
            <person name="Cheng Z."/>
            <person name="Jin W."/>
            <person name="Jiang J."/>
            <person name="Leong S.A."/>
            <person name="Iwama H."/>
            <person name="Gojobori T."/>
            <person name="Itoh T."/>
            <person name="Niimura Y."/>
            <person name="Fujii Y."/>
            <person name="Habara T."/>
            <person name="Sakai H."/>
            <person name="Sato Y."/>
            <person name="Wilson G."/>
            <person name="Kumar K."/>
            <person name="McCouch S."/>
            <person name="Juretic N."/>
            <person name="Hoen D."/>
            <person name="Wright S."/>
            <person name="Bruskiewich R."/>
            <person name="Bureau T."/>
            <person name="Miyao A."/>
            <person name="Hirochika H."/>
            <person name="Nishikawa T."/>
            <person name="Kadowaki K."/>
            <person name="Sugiura M."/>
            <person name="Burr B."/>
            <person name="Sasaki T."/>
        </authorList>
    </citation>
    <scope>NUCLEOTIDE SEQUENCE [LARGE SCALE GENOMIC DNA]</scope>
    <source>
        <strain evidence="3">cv. Nipponbare</strain>
    </source>
</reference>
<organism evidence="2 3">
    <name type="scientific">Oryza sativa subsp. japonica</name>
    <name type="common">Rice</name>
    <dbReference type="NCBI Taxonomy" id="39947"/>
    <lineage>
        <taxon>Eukaryota</taxon>
        <taxon>Viridiplantae</taxon>
        <taxon>Streptophyta</taxon>
        <taxon>Embryophyta</taxon>
        <taxon>Tracheophyta</taxon>
        <taxon>Spermatophyta</taxon>
        <taxon>Magnoliopsida</taxon>
        <taxon>Liliopsida</taxon>
        <taxon>Poales</taxon>
        <taxon>Poaceae</taxon>
        <taxon>BOP clade</taxon>
        <taxon>Oryzoideae</taxon>
        <taxon>Oryzeae</taxon>
        <taxon>Oryzinae</taxon>
        <taxon>Oryza</taxon>
        <taxon>Oryza sativa</taxon>
    </lineage>
</organism>